<evidence type="ECO:0000256" key="2">
    <source>
        <dbReference type="ARBA" id="ARBA00023015"/>
    </source>
</evidence>
<keyword evidence="2" id="KW-0805">Transcription regulation</keyword>
<protein>
    <submittedName>
        <fullName evidence="6">LysR family transcriptional regulator</fullName>
    </submittedName>
</protein>
<keyword evidence="4" id="KW-0804">Transcription</keyword>
<dbReference type="Proteomes" id="UP001183388">
    <property type="component" value="Unassembled WGS sequence"/>
</dbReference>
<evidence type="ECO:0000313" key="6">
    <source>
        <dbReference type="EMBL" id="MDT0307553.1"/>
    </source>
</evidence>
<comment type="caution">
    <text evidence="6">The sequence shown here is derived from an EMBL/GenBank/DDBJ whole genome shotgun (WGS) entry which is preliminary data.</text>
</comment>
<dbReference type="RefSeq" id="WP_311630500.1">
    <property type="nucleotide sequence ID" value="NZ_JAVREN010000012.1"/>
</dbReference>
<evidence type="ECO:0000256" key="3">
    <source>
        <dbReference type="ARBA" id="ARBA00023125"/>
    </source>
</evidence>
<dbReference type="SUPFAM" id="SSF46785">
    <property type="entry name" value="Winged helix' DNA-binding domain"/>
    <property type="match status" value="1"/>
</dbReference>
<dbReference type="PANTHER" id="PTHR30346:SF0">
    <property type="entry name" value="HCA OPERON TRANSCRIPTIONAL ACTIVATOR HCAR"/>
    <property type="match status" value="1"/>
</dbReference>
<dbReference type="InterPro" id="IPR005119">
    <property type="entry name" value="LysR_subst-bd"/>
</dbReference>
<dbReference type="PROSITE" id="PS50931">
    <property type="entry name" value="HTH_LYSR"/>
    <property type="match status" value="1"/>
</dbReference>
<dbReference type="InterPro" id="IPR036388">
    <property type="entry name" value="WH-like_DNA-bd_sf"/>
</dbReference>
<keyword evidence="7" id="KW-1185">Reference proteome</keyword>
<comment type="similarity">
    <text evidence="1">Belongs to the LysR transcriptional regulatory family.</text>
</comment>
<feature type="domain" description="HTH lysR-type" evidence="5">
    <location>
        <begin position="15"/>
        <end position="72"/>
    </location>
</feature>
<reference evidence="7" key="1">
    <citation type="submission" date="2023-07" db="EMBL/GenBank/DDBJ databases">
        <title>30 novel species of actinomycetes from the DSMZ collection.</title>
        <authorList>
            <person name="Nouioui I."/>
        </authorList>
    </citation>
    <scope>NUCLEOTIDE SEQUENCE [LARGE SCALE GENOMIC DNA]</scope>
    <source>
        <strain evidence="7">DSM 44917</strain>
    </source>
</reference>
<proteinExistence type="inferred from homology"/>
<dbReference type="SUPFAM" id="SSF53850">
    <property type="entry name" value="Periplasmic binding protein-like II"/>
    <property type="match status" value="1"/>
</dbReference>
<evidence type="ECO:0000259" key="5">
    <source>
        <dbReference type="PROSITE" id="PS50931"/>
    </source>
</evidence>
<dbReference type="Pfam" id="PF00126">
    <property type="entry name" value="HTH_1"/>
    <property type="match status" value="1"/>
</dbReference>
<organism evidence="6 7">
    <name type="scientific">Streptomyces boetiae</name>
    <dbReference type="NCBI Taxonomy" id="3075541"/>
    <lineage>
        <taxon>Bacteria</taxon>
        <taxon>Bacillati</taxon>
        <taxon>Actinomycetota</taxon>
        <taxon>Actinomycetes</taxon>
        <taxon>Kitasatosporales</taxon>
        <taxon>Streptomycetaceae</taxon>
        <taxon>Streptomyces</taxon>
    </lineage>
</organism>
<dbReference type="InterPro" id="IPR000847">
    <property type="entry name" value="LysR_HTH_N"/>
</dbReference>
<dbReference type="Gene3D" id="1.10.10.10">
    <property type="entry name" value="Winged helix-like DNA-binding domain superfamily/Winged helix DNA-binding domain"/>
    <property type="match status" value="1"/>
</dbReference>
<sequence length="345" mass="38176">MTADHQTADHRHSPLDLRLVRYAVVLSEELHFGRAAARLFIAQQTLSAQIGQLERRLDATLFLRDRRSVTLTPAGRRFVERGRRLLDDAADLVAETGGTPRPVRIDVIAEGLTSELAARELRTRLPGIPIEIMQNHGLTASVPQVQRGELDLAFGRVHGHRSPLPAAVQHRLAFLEPLGIAVPAGHPLADLERVPVRDLSATPLLLHTAPQAEDWADWNERFFSRFGFDIGHRLHGHGRGAAHSAVLAYGLPSVTPLATPPPPGLVARPLYAPVPLCPVSVLWASPHPHPVCGLDERVERLLRTLDELADEHHWRTLPPEPWWMPDTDLRALAPSLTAEELRHAT</sequence>
<gene>
    <name evidence="6" type="ORF">RM780_11335</name>
</gene>
<name>A0ABU2L8L3_9ACTN</name>
<evidence type="ECO:0000256" key="4">
    <source>
        <dbReference type="ARBA" id="ARBA00023163"/>
    </source>
</evidence>
<evidence type="ECO:0000256" key="1">
    <source>
        <dbReference type="ARBA" id="ARBA00009437"/>
    </source>
</evidence>
<dbReference type="PRINTS" id="PR00039">
    <property type="entry name" value="HTHLYSR"/>
</dbReference>
<dbReference type="Gene3D" id="3.40.190.10">
    <property type="entry name" value="Periplasmic binding protein-like II"/>
    <property type="match status" value="2"/>
</dbReference>
<dbReference type="InterPro" id="IPR036390">
    <property type="entry name" value="WH_DNA-bd_sf"/>
</dbReference>
<keyword evidence="3" id="KW-0238">DNA-binding</keyword>
<accession>A0ABU2L8L3</accession>
<dbReference type="PANTHER" id="PTHR30346">
    <property type="entry name" value="TRANSCRIPTIONAL DUAL REGULATOR HCAR-RELATED"/>
    <property type="match status" value="1"/>
</dbReference>
<dbReference type="EMBL" id="JAVREN010000012">
    <property type="protein sequence ID" value="MDT0307553.1"/>
    <property type="molecule type" value="Genomic_DNA"/>
</dbReference>
<evidence type="ECO:0000313" key="7">
    <source>
        <dbReference type="Proteomes" id="UP001183388"/>
    </source>
</evidence>
<dbReference type="Pfam" id="PF03466">
    <property type="entry name" value="LysR_substrate"/>
    <property type="match status" value="1"/>
</dbReference>